<dbReference type="Pfam" id="PF02867">
    <property type="entry name" value="Ribonuc_red_lgC"/>
    <property type="match status" value="3"/>
</dbReference>
<comment type="similarity">
    <text evidence="1 2">Belongs to the ribonucleoside diphosphate reductase large chain family.</text>
</comment>
<dbReference type="InterPro" id="IPR039718">
    <property type="entry name" value="Rrm1"/>
</dbReference>
<evidence type="ECO:0000259" key="3">
    <source>
        <dbReference type="Pfam" id="PF00317"/>
    </source>
</evidence>
<dbReference type="GO" id="GO:0004748">
    <property type="term" value="F:ribonucleoside-diphosphate reductase activity, thioredoxin disulfide as acceptor"/>
    <property type="evidence" value="ECO:0007669"/>
    <property type="project" value="UniProtKB-EC"/>
</dbReference>
<protein>
    <recommendedName>
        <fullName evidence="2">Ribonucleoside-diphosphate reductase</fullName>
        <ecNumber evidence="2">1.17.4.1</ecNumber>
    </recommendedName>
</protein>
<dbReference type="EMBL" id="LR797523">
    <property type="protein sequence ID" value="CAB4222663.1"/>
    <property type="molecule type" value="Genomic_DNA"/>
</dbReference>
<feature type="domain" description="Ribonucleotide reductase large subunit N-terminal" evidence="3">
    <location>
        <begin position="29"/>
        <end position="95"/>
    </location>
</feature>
<evidence type="ECO:0000313" key="5">
    <source>
        <dbReference type="EMBL" id="CAB4222663.1"/>
    </source>
</evidence>
<comment type="catalytic activity">
    <reaction evidence="2">
        <text>a 2'-deoxyribonucleoside 5'-diphosphate + [thioredoxin]-disulfide + H2O = a ribonucleoside 5'-diphosphate + [thioredoxin]-dithiol</text>
        <dbReference type="Rhea" id="RHEA:23252"/>
        <dbReference type="Rhea" id="RHEA-COMP:10698"/>
        <dbReference type="Rhea" id="RHEA-COMP:10700"/>
        <dbReference type="ChEBI" id="CHEBI:15377"/>
        <dbReference type="ChEBI" id="CHEBI:29950"/>
        <dbReference type="ChEBI" id="CHEBI:50058"/>
        <dbReference type="ChEBI" id="CHEBI:57930"/>
        <dbReference type="ChEBI" id="CHEBI:73316"/>
        <dbReference type="EC" id="1.17.4.1"/>
    </reaction>
</comment>
<gene>
    <name evidence="5" type="ORF">UFOVP1655_170</name>
</gene>
<dbReference type="GO" id="GO:0009263">
    <property type="term" value="P:deoxyribonucleotide biosynthetic process"/>
    <property type="evidence" value="ECO:0007669"/>
    <property type="project" value="UniProtKB-KW"/>
</dbReference>
<proteinExistence type="inferred from homology"/>
<feature type="domain" description="Ribonucleotide reductase large subunit C-terminal" evidence="4">
    <location>
        <begin position="101"/>
        <end position="222"/>
    </location>
</feature>
<dbReference type="SUPFAM" id="SSF51998">
    <property type="entry name" value="PFL-like glycyl radical enzymes"/>
    <property type="match status" value="1"/>
</dbReference>
<evidence type="ECO:0000256" key="1">
    <source>
        <dbReference type="ARBA" id="ARBA00010406"/>
    </source>
</evidence>
<dbReference type="PRINTS" id="PR01183">
    <property type="entry name" value="RIBORDTASEM1"/>
</dbReference>
<sequence>MVKDVSIYDELGEERKQLQEDGKLPAWVTTVAWQMLKENYLSDKYPDLKSVYVRVASHAARYTSNQVLWENKFFDLLWNGYLAASTPVLSNMGTGIGCPVSCSGGVVGDSVYSFYDAQKEAAVLSKNGFGTSGYLGNIRPRGSRIAGIKGAASGVLPVFKDFVQMSRDISQGSQRRGAWAGYIEIDHDDFYELVNYISKNPDDANIGWNVSNKFIERLDAGDKDAIERYQKALKLKMISGKGYFEFIDKVNDQNPQMYKDRNLTVKASNLCSEIQLFSDEDHTFSCVLSSMNASLYDEWKDTDAVFDATVFLDCVNQDLIEIGKKTQGMEKVVRFATKSRALGLGMLGFHTYLQENMIPFESMDAYYKNIEIFQHLNNETIRASQWMSKEWGEPLWCKGYGLRNTHRIAIAPNLSSALICGSVSQGIEPIYKNAYVQNTAAGKMDRVNPTLLKLMKEKDIYNDETVKNIINNNGSVQHVDWLDDHEKSVFKTAFEIDQKQIIRLASARQRYIDQAQSINLFFSADEDESYISEVHKLAFKDPYIKSLYYIRSESGVNVSKGECIACHG</sequence>
<name>A0A6J5T4L0_9CAUD</name>
<feature type="domain" description="Ribonucleotide reductase large subunit C-terminal" evidence="4">
    <location>
        <begin position="230"/>
        <end position="392"/>
    </location>
</feature>
<evidence type="ECO:0000256" key="2">
    <source>
        <dbReference type="RuleBase" id="RU003410"/>
    </source>
</evidence>
<dbReference type="EC" id="1.17.4.1" evidence="2"/>
<accession>A0A6J5T4L0</accession>
<dbReference type="InterPro" id="IPR013350">
    <property type="entry name" value="RNR_alpha"/>
</dbReference>
<dbReference type="InterPro" id="IPR013509">
    <property type="entry name" value="RNR_lsu_N"/>
</dbReference>
<dbReference type="GO" id="GO:0005524">
    <property type="term" value="F:ATP binding"/>
    <property type="evidence" value="ECO:0007669"/>
    <property type="project" value="InterPro"/>
</dbReference>
<dbReference type="PANTHER" id="PTHR11573">
    <property type="entry name" value="RIBONUCLEOSIDE-DIPHOSPHATE REDUCTASE LARGE CHAIN"/>
    <property type="match status" value="1"/>
</dbReference>
<dbReference type="PANTHER" id="PTHR11573:SF6">
    <property type="entry name" value="RIBONUCLEOSIDE-DIPHOSPHATE REDUCTASE LARGE SUBUNIT"/>
    <property type="match status" value="1"/>
</dbReference>
<dbReference type="Gene3D" id="3.20.70.20">
    <property type="match status" value="1"/>
</dbReference>
<keyword evidence="2" id="KW-0215">Deoxyribonucleotide synthesis</keyword>
<keyword evidence="2" id="KW-0560">Oxidoreductase</keyword>
<reference evidence="5" key="1">
    <citation type="submission" date="2020-05" db="EMBL/GenBank/DDBJ databases">
        <authorList>
            <person name="Chiriac C."/>
            <person name="Salcher M."/>
            <person name="Ghai R."/>
            <person name="Kavagutti S V."/>
        </authorList>
    </citation>
    <scope>NUCLEOTIDE SEQUENCE</scope>
</reference>
<comment type="function">
    <text evidence="2">Provides the precursors necessary for DNA synthesis. Catalyzes the biosynthesis of deoxyribonucleotides from the corresponding ribonucleotides.</text>
</comment>
<dbReference type="InterPro" id="IPR000788">
    <property type="entry name" value="RNR_lg_C"/>
</dbReference>
<evidence type="ECO:0000259" key="4">
    <source>
        <dbReference type="Pfam" id="PF02867"/>
    </source>
</evidence>
<dbReference type="NCBIfam" id="TIGR02510">
    <property type="entry name" value="NrdE-prime"/>
    <property type="match status" value="1"/>
</dbReference>
<dbReference type="Pfam" id="PF00317">
    <property type="entry name" value="Ribonuc_red_lgN"/>
    <property type="match status" value="1"/>
</dbReference>
<organism evidence="5">
    <name type="scientific">uncultured Caudovirales phage</name>
    <dbReference type="NCBI Taxonomy" id="2100421"/>
    <lineage>
        <taxon>Viruses</taxon>
        <taxon>Duplodnaviria</taxon>
        <taxon>Heunggongvirae</taxon>
        <taxon>Uroviricota</taxon>
        <taxon>Caudoviricetes</taxon>
        <taxon>Peduoviridae</taxon>
        <taxon>Maltschvirus</taxon>
        <taxon>Maltschvirus maltsch</taxon>
    </lineage>
</organism>
<feature type="domain" description="Ribonucleotide reductase large subunit C-terminal" evidence="4">
    <location>
        <begin position="398"/>
        <end position="549"/>
    </location>
</feature>